<dbReference type="FunFam" id="3.30.565.10:FF:000024">
    <property type="entry name" value="heat shock protein 90-5, chloroplastic"/>
    <property type="match status" value="1"/>
</dbReference>
<protein>
    <recommendedName>
        <fullName evidence="9">Histidine kinase/HSP90-like ATPase domain-containing protein</fullName>
    </recommendedName>
</protein>
<keyword evidence="4" id="KW-0809">Transit peptide</keyword>
<dbReference type="InterPro" id="IPR037196">
    <property type="entry name" value="HSP90_C"/>
</dbReference>
<keyword evidence="11" id="KW-1185">Reference proteome</keyword>
<feature type="binding site" evidence="7">
    <location>
        <position position="451"/>
    </location>
    <ligand>
        <name>ATP</name>
        <dbReference type="ChEBI" id="CHEBI:30616"/>
    </ligand>
</feature>
<evidence type="ECO:0000256" key="7">
    <source>
        <dbReference type="PIRSR" id="PIRSR002583-1"/>
    </source>
</evidence>
<comment type="similarity">
    <text evidence="1">Belongs to the heat shock protein 90 family.</text>
</comment>
<dbReference type="PRINTS" id="PR00775">
    <property type="entry name" value="HEATSHOCK90"/>
</dbReference>
<dbReference type="FunFam" id="3.30.230.80:FF:000005">
    <property type="entry name" value="heat shock protein 90-5, chloroplastic"/>
    <property type="match status" value="1"/>
</dbReference>
<feature type="binding site" evidence="7">
    <location>
        <begin position="179"/>
        <end position="180"/>
    </location>
    <ligand>
        <name>ATP</name>
        <dbReference type="ChEBI" id="CHEBI:30616"/>
    </ligand>
</feature>
<name>A0AAV0E0P4_9ASTE</name>
<dbReference type="Gene3D" id="3.30.565.10">
    <property type="entry name" value="Histidine kinase-like ATPase, C-terminal domain"/>
    <property type="match status" value="1"/>
</dbReference>
<keyword evidence="5" id="KW-0346">Stress response</keyword>
<dbReference type="FunFam" id="1.20.120.790:FF:000001">
    <property type="entry name" value="Heat shock protein 90 alpha"/>
    <property type="match status" value="1"/>
</dbReference>
<dbReference type="Proteomes" id="UP001152523">
    <property type="component" value="Unassembled WGS sequence"/>
</dbReference>
<sequence length="799" mass="90664">MAPVISRSVASLAALPSTPSFAQKTSSSNRLAFKGAFLPRNGIKNRLSSSALNWKLGRRDGLVVVKCAASAVAEKEAAPESSGETHEYQAEVSRLMDLIVHSLYSHKEVFLRELVSNASDALDKLRFLSVTDPSLLGDAGELEIRIKPDPENGTITITDTGIGMTKEELIDCLGTIAQSGTKKFLNAIKENKDLGADNGLIGQFGVGFYSAFLVAEKVVVSTKSPRSDKQYVWESIADSSSYKIREETDPEKLLRRGTQITLYLREDDKYEFSEPKKIQDLVKTYSQFVSFPIYTWQEKSRTVDVEEEEEPKEGEEKTEGEKKKTKKTKTEKYWDWELGNDTKPIWMRSPKEVEKQQYHEFYKNTFNEFLDPVAYTHFSTEGEVEFRSVLYIPGMAPLNNEDVVNPKTKNIRMYVKRVFISDDFDGELFPRYLSFVKGVVDSDDLPLNVSREILQESRIVRIMKKRLVRKTFDMIQDLSENENKEDYKKFWENFGKFLKLGCVEDSGNHKRITPLLRFFSSKNEEELISLDDYVENMVENQKAIYYLASDSLKSAKNAPFLEKLVQKNIEVLYLVDPIDEVAIQNLQTYKEKKFVDISKEDLELGDEDEVKDREVKQEFNLLCDWIKQQLGDKVAKVQVSKRLSSSPCVLVSGKFGWSANMERLMKAQTLGDTTSLEFMRGRRILEINTDHPIVKDLSAACKNAPDSDEAKRAVDLLYETALISSGFTPDSPSELGNKIYEMMAMALGGRWGRSDEEDTKEAPVDEESSEGSKSSSPDDSEAPLVEPSEVRVESDPWSE</sequence>
<feature type="binding site" evidence="7">
    <location>
        <position position="159"/>
    </location>
    <ligand>
        <name>ATP</name>
        <dbReference type="ChEBI" id="CHEBI:30616"/>
    </ligand>
</feature>
<evidence type="ECO:0000256" key="2">
    <source>
        <dbReference type="ARBA" id="ARBA00022741"/>
    </source>
</evidence>
<keyword evidence="3 7" id="KW-0067">ATP-binding</keyword>
<evidence type="ECO:0000256" key="1">
    <source>
        <dbReference type="ARBA" id="ARBA00008239"/>
    </source>
</evidence>
<feature type="domain" description="Histidine kinase/HSP90-like ATPase" evidence="9">
    <location>
        <begin position="106"/>
        <end position="268"/>
    </location>
</feature>
<dbReference type="GO" id="GO:0005737">
    <property type="term" value="C:cytoplasm"/>
    <property type="evidence" value="ECO:0007669"/>
    <property type="project" value="UniProtKB-ARBA"/>
</dbReference>
<evidence type="ECO:0000256" key="5">
    <source>
        <dbReference type="ARBA" id="ARBA00023016"/>
    </source>
</evidence>
<evidence type="ECO:0000313" key="10">
    <source>
        <dbReference type="EMBL" id="CAH9110667.1"/>
    </source>
</evidence>
<feature type="binding site" evidence="7">
    <location>
        <position position="164"/>
    </location>
    <ligand>
        <name>ATP</name>
        <dbReference type="ChEBI" id="CHEBI:30616"/>
    </ligand>
</feature>
<evidence type="ECO:0000256" key="6">
    <source>
        <dbReference type="ARBA" id="ARBA00023186"/>
    </source>
</evidence>
<dbReference type="NCBIfam" id="NF003555">
    <property type="entry name" value="PRK05218.1"/>
    <property type="match status" value="1"/>
</dbReference>
<feature type="region of interest" description="Disordered" evidence="8">
    <location>
        <begin position="302"/>
        <end position="324"/>
    </location>
</feature>
<dbReference type="SUPFAM" id="SSF110942">
    <property type="entry name" value="HSP90 C-terminal domain"/>
    <property type="match status" value="1"/>
</dbReference>
<reference evidence="10" key="1">
    <citation type="submission" date="2022-07" db="EMBL/GenBank/DDBJ databases">
        <authorList>
            <person name="Macas J."/>
            <person name="Novak P."/>
            <person name="Neumann P."/>
        </authorList>
    </citation>
    <scope>NUCLEOTIDE SEQUENCE</scope>
</reference>
<feature type="binding site" evidence="7">
    <location>
        <position position="117"/>
    </location>
    <ligand>
        <name>ATP</name>
        <dbReference type="ChEBI" id="CHEBI:30616"/>
    </ligand>
</feature>
<dbReference type="Gene3D" id="3.40.50.11260">
    <property type="match status" value="1"/>
</dbReference>
<dbReference type="InterPro" id="IPR036890">
    <property type="entry name" value="HATPase_C_sf"/>
</dbReference>
<dbReference type="InterPro" id="IPR019805">
    <property type="entry name" value="Heat_shock_protein_90_CS"/>
</dbReference>
<dbReference type="Gene3D" id="1.20.120.790">
    <property type="entry name" value="Heat shock protein 90, C-terminal domain"/>
    <property type="match status" value="1"/>
</dbReference>
<dbReference type="InterPro" id="IPR001404">
    <property type="entry name" value="Hsp90_fam"/>
</dbReference>
<dbReference type="Gene3D" id="3.30.230.80">
    <property type="match status" value="1"/>
</dbReference>
<evidence type="ECO:0000259" key="9">
    <source>
        <dbReference type="SMART" id="SM00387"/>
    </source>
</evidence>
<dbReference type="Pfam" id="PF00183">
    <property type="entry name" value="HSP90"/>
    <property type="match status" value="1"/>
</dbReference>
<accession>A0AAV0E0P4</accession>
<dbReference type="InterPro" id="IPR003594">
    <property type="entry name" value="HATPase_dom"/>
</dbReference>
<evidence type="ECO:0000256" key="8">
    <source>
        <dbReference type="SAM" id="MobiDB-lite"/>
    </source>
</evidence>
<dbReference type="PANTHER" id="PTHR11528">
    <property type="entry name" value="HEAT SHOCK PROTEIN 90 FAMILY MEMBER"/>
    <property type="match status" value="1"/>
</dbReference>
<feature type="compositionally biased region" description="Basic and acidic residues" evidence="8">
    <location>
        <begin position="788"/>
        <end position="799"/>
    </location>
</feature>
<dbReference type="GO" id="GO:0140662">
    <property type="term" value="F:ATP-dependent protein folding chaperone"/>
    <property type="evidence" value="ECO:0007669"/>
    <property type="project" value="InterPro"/>
</dbReference>
<dbReference type="GO" id="GO:0005524">
    <property type="term" value="F:ATP binding"/>
    <property type="evidence" value="ECO:0007669"/>
    <property type="project" value="UniProtKB-KW"/>
</dbReference>
<evidence type="ECO:0000256" key="3">
    <source>
        <dbReference type="ARBA" id="ARBA00022840"/>
    </source>
</evidence>
<dbReference type="SUPFAM" id="SSF55874">
    <property type="entry name" value="ATPase domain of HSP90 chaperone/DNA topoisomerase II/histidine kinase"/>
    <property type="match status" value="1"/>
</dbReference>
<feature type="binding site" evidence="7">
    <location>
        <begin position="203"/>
        <end position="208"/>
    </location>
    <ligand>
        <name>ATP</name>
        <dbReference type="ChEBI" id="CHEBI:30616"/>
    </ligand>
</feature>
<dbReference type="AlphaFoldDB" id="A0AAV0E0P4"/>
<keyword evidence="2 7" id="KW-0547">Nucleotide-binding</keyword>
<dbReference type="SUPFAM" id="SSF54211">
    <property type="entry name" value="Ribosomal protein S5 domain 2-like"/>
    <property type="match status" value="1"/>
</dbReference>
<dbReference type="CDD" id="cd16927">
    <property type="entry name" value="HATPase_Hsp90-like"/>
    <property type="match status" value="1"/>
</dbReference>
<dbReference type="Pfam" id="PF13589">
    <property type="entry name" value="HATPase_c_3"/>
    <property type="match status" value="1"/>
</dbReference>
<dbReference type="InterPro" id="IPR020568">
    <property type="entry name" value="Ribosomal_Su5_D2-typ_SF"/>
</dbReference>
<evidence type="ECO:0000313" key="11">
    <source>
        <dbReference type="Proteomes" id="UP001152523"/>
    </source>
</evidence>
<organism evidence="10 11">
    <name type="scientific">Cuscuta epithymum</name>
    <dbReference type="NCBI Taxonomy" id="186058"/>
    <lineage>
        <taxon>Eukaryota</taxon>
        <taxon>Viridiplantae</taxon>
        <taxon>Streptophyta</taxon>
        <taxon>Embryophyta</taxon>
        <taxon>Tracheophyta</taxon>
        <taxon>Spermatophyta</taxon>
        <taxon>Magnoliopsida</taxon>
        <taxon>eudicotyledons</taxon>
        <taxon>Gunneridae</taxon>
        <taxon>Pentapetalae</taxon>
        <taxon>asterids</taxon>
        <taxon>lamiids</taxon>
        <taxon>Solanales</taxon>
        <taxon>Convolvulaceae</taxon>
        <taxon>Cuscuteae</taxon>
        <taxon>Cuscuta</taxon>
        <taxon>Cuscuta subgen. Cuscuta</taxon>
    </lineage>
</organism>
<feature type="compositionally biased region" description="Acidic residues" evidence="8">
    <location>
        <begin position="755"/>
        <end position="769"/>
    </location>
</feature>
<evidence type="ECO:0000256" key="4">
    <source>
        <dbReference type="ARBA" id="ARBA00022946"/>
    </source>
</evidence>
<proteinExistence type="inferred from homology"/>
<dbReference type="EMBL" id="CAMAPF010000173">
    <property type="protein sequence ID" value="CAH9110667.1"/>
    <property type="molecule type" value="Genomic_DNA"/>
</dbReference>
<feature type="compositionally biased region" description="Basic and acidic residues" evidence="8">
    <location>
        <begin position="314"/>
        <end position="324"/>
    </location>
</feature>
<dbReference type="PROSITE" id="PS00298">
    <property type="entry name" value="HSP90"/>
    <property type="match status" value="1"/>
</dbReference>
<dbReference type="GO" id="GO:0016887">
    <property type="term" value="F:ATP hydrolysis activity"/>
    <property type="evidence" value="ECO:0007669"/>
    <property type="project" value="InterPro"/>
</dbReference>
<feature type="region of interest" description="Disordered" evidence="8">
    <location>
        <begin position="751"/>
        <end position="799"/>
    </location>
</feature>
<feature type="binding site" evidence="7">
    <location>
        <position position="113"/>
    </location>
    <ligand>
        <name>ATP</name>
        <dbReference type="ChEBI" id="CHEBI:30616"/>
    </ligand>
</feature>
<dbReference type="SMART" id="SM00387">
    <property type="entry name" value="HATPase_c"/>
    <property type="match status" value="1"/>
</dbReference>
<keyword evidence="6" id="KW-0143">Chaperone</keyword>
<dbReference type="InterPro" id="IPR020575">
    <property type="entry name" value="Hsp90_N"/>
</dbReference>
<dbReference type="FunFam" id="3.40.50.11260:FF:000005">
    <property type="entry name" value="Heat shock protein 90"/>
    <property type="match status" value="1"/>
</dbReference>
<gene>
    <name evidence="10" type="ORF">CEPIT_LOCUS19216</name>
</gene>
<dbReference type="GO" id="GO:0051082">
    <property type="term" value="F:unfolded protein binding"/>
    <property type="evidence" value="ECO:0007669"/>
    <property type="project" value="InterPro"/>
</dbReference>
<comment type="caution">
    <text evidence="10">The sequence shown here is derived from an EMBL/GenBank/DDBJ whole genome shotgun (WGS) entry which is preliminary data.</text>
</comment>
<dbReference type="PIRSF" id="PIRSF002583">
    <property type="entry name" value="Hsp90"/>
    <property type="match status" value="1"/>
</dbReference>
<dbReference type="HAMAP" id="MF_00505">
    <property type="entry name" value="HSP90"/>
    <property type="match status" value="1"/>
</dbReference>
<feature type="binding site" evidence="7">
    <location>
        <position position="258"/>
    </location>
    <ligand>
        <name>ATP</name>
        <dbReference type="ChEBI" id="CHEBI:30616"/>
    </ligand>
</feature>